<dbReference type="GO" id="GO:0003984">
    <property type="term" value="F:acetolactate synthase activity"/>
    <property type="evidence" value="ECO:0007669"/>
    <property type="project" value="TreeGrafter"/>
</dbReference>
<dbReference type="Proteomes" id="UP000824094">
    <property type="component" value="Unassembled WGS sequence"/>
</dbReference>
<dbReference type="EMBL" id="DVNF01000007">
    <property type="protein sequence ID" value="HIU59793.1"/>
    <property type="molecule type" value="Genomic_DNA"/>
</dbReference>
<dbReference type="Gene3D" id="3.40.50.1220">
    <property type="entry name" value="TPP-binding domain"/>
    <property type="match status" value="1"/>
</dbReference>
<dbReference type="GO" id="GO:0000287">
    <property type="term" value="F:magnesium ion binding"/>
    <property type="evidence" value="ECO:0007669"/>
    <property type="project" value="InterPro"/>
</dbReference>
<dbReference type="GO" id="GO:0009099">
    <property type="term" value="P:L-valine biosynthetic process"/>
    <property type="evidence" value="ECO:0007669"/>
    <property type="project" value="TreeGrafter"/>
</dbReference>
<reference evidence="4" key="1">
    <citation type="submission" date="2020-10" db="EMBL/GenBank/DDBJ databases">
        <authorList>
            <person name="Gilroy R."/>
        </authorList>
    </citation>
    <scope>NUCLEOTIDE SEQUENCE</scope>
    <source>
        <strain evidence="4">18911</strain>
    </source>
</reference>
<dbReference type="InterPro" id="IPR045229">
    <property type="entry name" value="TPP_enz"/>
</dbReference>
<dbReference type="GO" id="GO:0030976">
    <property type="term" value="F:thiamine pyrophosphate binding"/>
    <property type="evidence" value="ECO:0007669"/>
    <property type="project" value="InterPro"/>
</dbReference>
<dbReference type="InterPro" id="IPR029035">
    <property type="entry name" value="DHS-like_NAD/FAD-binding_dom"/>
</dbReference>
<gene>
    <name evidence="4" type="ORF">IAB05_00210</name>
</gene>
<dbReference type="InterPro" id="IPR029061">
    <property type="entry name" value="THDP-binding"/>
</dbReference>
<evidence type="ECO:0000256" key="1">
    <source>
        <dbReference type="ARBA" id="ARBA00007812"/>
    </source>
</evidence>
<reference evidence="4" key="2">
    <citation type="journal article" date="2021" name="PeerJ">
        <title>Extensive microbial diversity within the chicken gut microbiome revealed by metagenomics and culture.</title>
        <authorList>
            <person name="Gilroy R."/>
            <person name="Ravi A."/>
            <person name="Getino M."/>
            <person name="Pursley I."/>
            <person name="Horton D.L."/>
            <person name="Alikhan N.F."/>
            <person name="Baker D."/>
            <person name="Gharbi K."/>
            <person name="Hall N."/>
            <person name="Watson M."/>
            <person name="Adriaenssens E.M."/>
            <person name="Foster-Nyarko E."/>
            <person name="Jarju S."/>
            <person name="Secka A."/>
            <person name="Antonio M."/>
            <person name="Oren A."/>
            <person name="Chaudhuri R.R."/>
            <person name="La Ragione R."/>
            <person name="Hildebrand F."/>
            <person name="Pallen M.J."/>
        </authorList>
    </citation>
    <scope>NUCLEOTIDE SEQUENCE</scope>
    <source>
        <strain evidence="4">18911</strain>
    </source>
</reference>
<accession>A0A9D1MGT3</accession>
<evidence type="ECO:0000259" key="2">
    <source>
        <dbReference type="Pfam" id="PF00205"/>
    </source>
</evidence>
<proteinExistence type="inferred from homology"/>
<comment type="similarity">
    <text evidence="1">Belongs to the TPP enzyme family.</text>
</comment>
<dbReference type="GO" id="GO:0005948">
    <property type="term" value="C:acetolactate synthase complex"/>
    <property type="evidence" value="ECO:0007669"/>
    <property type="project" value="TreeGrafter"/>
</dbReference>
<feature type="non-terminal residue" evidence="4">
    <location>
        <position position="1"/>
    </location>
</feature>
<sequence length="294" mass="31260">SRIRKLAEKAGMPIFTSLRGISDGYGERLVGAIGSSAPYSHNRAFKACDVILALGTRFSDRMYSKPTKKKYIQVDSDAAEIEKVVTTELGIDAGCSEFLDALTPLVEAVDRPITECKLPKKQPPIKRLAATVLSAGDGSTVFATDVGSHQIAFLHSIKEIDKNALITSLGLGTMGFGLPALIGALVATGKRGILITGDGSFNMNFNELATAKSLNLDLTVVVANNCALGMILDLERLDGQANAVSDAIATPPVNYALLARSFGAYGKRVSLKNLHAELLNRKPGLNVFDVRIKG</sequence>
<dbReference type="PANTHER" id="PTHR18968:SF13">
    <property type="entry name" value="ACETOLACTATE SYNTHASE CATALYTIC SUBUNIT, MITOCHONDRIAL"/>
    <property type="match status" value="1"/>
</dbReference>
<dbReference type="Pfam" id="PF00205">
    <property type="entry name" value="TPP_enzyme_M"/>
    <property type="match status" value="1"/>
</dbReference>
<dbReference type="Pfam" id="PF02775">
    <property type="entry name" value="TPP_enzyme_C"/>
    <property type="match status" value="1"/>
</dbReference>
<dbReference type="SUPFAM" id="SSF52467">
    <property type="entry name" value="DHS-like NAD/FAD-binding domain"/>
    <property type="match status" value="1"/>
</dbReference>
<dbReference type="InterPro" id="IPR012000">
    <property type="entry name" value="Thiamin_PyroP_enz_cen_dom"/>
</dbReference>
<feature type="domain" description="Thiamine pyrophosphate enzyme central" evidence="2">
    <location>
        <begin position="3"/>
        <end position="102"/>
    </location>
</feature>
<dbReference type="Gene3D" id="3.40.50.970">
    <property type="match status" value="1"/>
</dbReference>
<protein>
    <submittedName>
        <fullName evidence="4">Thiamine pyrophosphate-binding protein</fullName>
    </submittedName>
</protein>
<comment type="caution">
    <text evidence="4">The sequence shown here is derived from an EMBL/GenBank/DDBJ whole genome shotgun (WGS) entry which is preliminary data.</text>
</comment>
<organism evidence="4 5">
    <name type="scientific">Candidatus Stercoripulliclostridium merdigallinarum</name>
    <dbReference type="NCBI Taxonomy" id="2840951"/>
    <lineage>
        <taxon>Bacteria</taxon>
        <taxon>Bacillati</taxon>
        <taxon>Bacillota</taxon>
        <taxon>Clostridia</taxon>
        <taxon>Eubacteriales</taxon>
        <taxon>Candidatus Stercoripulliclostridium</taxon>
    </lineage>
</organism>
<evidence type="ECO:0000313" key="4">
    <source>
        <dbReference type="EMBL" id="HIU59793.1"/>
    </source>
</evidence>
<dbReference type="AlphaFoldDB" id="A0A9D1MGT3"/>
<dbReference type="PANTHER" id="PTHR18968">
    <property type="entry name" value="THIAMINE PYROPHOSPHATE ENZYMES"/>
    <property type="match status" value="1"/>
</dbReference>
<evidence type="ECO:0000313" key="5">
    <source>
        <dbReference type="Proteomes" id="UP000824094"/>
    </source>
</evidence>
<feature type="domain" description="Thiamine pyrophosphate enzyme TPP-binding" evidence="3">
    <location>
        <begin position="145"/>
        <end position="272"/>
    </location>
</feature>
<dbReference type="SUPFAM" id="SSF52518">
    <property type="entry name" value="Thiamin diphosphate-binding fold (THDP-binding)"/>
    <property type="match status" value="1"/>
</dbReference>
<dbReference type="GO" id="GO:0050660">
    <property type="term" value="F:flavin adenine dinucleotide binding"/>
    <property type="evidence" value="ECO:0007669"/>
    <property type="project" value="TreeGrafter"/>
</dbReference>
<evidence type="ECO:0000259" key="3">
    <source>
        <dbReference type="Pfam" id="PF02775"/>
    </source>
</evidence>
<dbReference type="GO" id="GO:0009097">
    <property type="term" value="P:isoleucine biosynthetic process"/>
    <property type="evidence" value="ECO:0007669"/>
    <property type="project" value="TreeGrafter"/>
</dbReference>
<name>A0A9D1MGT3_9FIRM</name>
<dbReference type="InterPro" id="IPR011766">
    <property type="entry name" value="TPP_enzyme_TPP-bd"/>
</dbReference>